<accession>A0AAD5PIP5</accession>
<keyword evidence="4" id="KW-1185">Reference proteome</keyword>
<reference evidence="3" key="2">
    <citation type="submission" date="2023-02" db="EMBL/GenBank/DDBJ databases">
        <authorList>
            <consortium name="DOE Joint Genome Institute"/>
            <person name="Mondo S.J."/>
            <person name="Chang Y."/>
            <person name="Wang Y."/>
            <person name="Ahrendt S."/>
            <person name="Andreopoulos W."/>
            <person name="Barry K."/>
            <person name="Beard J."/>
            <person name="Benny G.L."/>
            <person name="Blankenship S."/>
            <person name="Bonito G."/>
            <person name="Cuomo C."/>
            <person name="Desiro A."/>
            <person name="Gervers K.A."/>
            <person name="Hundley H."/>
            <person name="Kuo A."/>
            <person name="LaButti K."/>
            <person name="Lang B.F."/>
            <person name="Lipzen A."/>
            <person name="O'Donnell K."/>
            <person name="Pangilinan J."/>
            <person name="Reynolds N."/>
            <person name="Sandor L."/>
            <person name="Smith M.W."/>
            <person name="Tsang A."/>
            <person name="Grigoriev I.V."/>
            <person name="Stajich J.E."/>
            <person name="Spatafora J.W."/>
        </authorList>
    </citation>
    <scope>NUCLEOTIDE SEQUENCE</scope>
    <source>
        <strain evidence="3">RSA 2281</strain>
    </source>
</reference>
<sequence>MEAAKKDTEQFLALEESLEKAKAQTQMYSEAMENLQTEYEGLEQENIQLKKAAAAQKEDKRLSMPRKPSAFEGNSVVEEDTVTLGDLSDAAEYADMHHHMEILKAGIRYLRAENAHLKGCDLARSLKLEQLPAVVQPTSSIRRSTSEEDQEKEEEDHQDDDNIETSHEEENNQPEPRDMIRSLATETRVLLKDLRTATASPKVIALNECGATGEWRSMKKTPNYQYQTQQSVLYTLKQRSEQLKDKLKQLQYTTSPMTNNDDTMVHGAIQRPLNYLTQSIAQVKIPRLSNTTNTNSSSRHCIQLTSAAEFERIHSIFIR</sequence>
<name>A0AAD5PIP5_9FUNG</name>
<dbReference type="EMBL" id="JAIXMP010000002">
    <property type="protein sequence ID" value="KAI9276978.1"/>
    <property type="molecule type" value="Genomic_DNA"/>
</dbReference>
<evidence type="ECO:0000313" key="4">
    <source>
        <dbReference type="Proteomes" id="UP001209540"/>
    </source>
</evidence>
<proteinExistence type="predicted"/>
<organism evidence="3 4">
    <name type="scientific">Phascolomyces articulosus</name>
    <dbReference type="NCBI Taxonomy" id="60185"/>
    <lineage>
        <taxon>Eukaryota</taxon>
        <taxon>Fungi</taxon>
        <taxon>Fungi incertae sedis</taxon>
        <taxon>Mucoromycota</taxon>
        <taxon>Mucoromycotina</taxon>
        <taxon>Mucoromycetes</taxon>
        <taxon>Mucorales</taxon>
        <taxon>Lichtheimiaceae</taxon>
        <taxon>Phascolomyces</taxon>
    </lineage>
</organism>
<feature type="compositionally biased region" description="Acidic residues" evidence="2">
    <location>
        <begin position="147"/>
        <end position="163"/>
    </location>
</feature>
<protein>
    <submittedName>
        <fullName evidence="3">Uncharacterized protein</fullName>
    </submittedName>
</protein>
<gene>
    <name evidence="3" type="ORF">BDA99DRAFT_123585</name>
</gene>
<dbReference type="AlphaFoldDB" id="A0AAD5PIP5"/>
<feature type="region of interest" description="Disordered" evidence="2">
    <location>
        <begin position="137"/>
        <end position="178"/>
    </location>
</feature>
<comment type="caution">
    <text evidence="3">The sequence shown here is derived from an EMBL/GenBank/DDBJ whole genome shotgun (WGS) entry which is preliminary data.</text>
</comment>
<evidence type="ECO:0000313" key="3">
    <source>
        <dbReference type="EMBL" id="KAI9276978.1"/>
    </source>
</evidence>
<keyword evidence="1" id="KW-0175">Coiled coil</keyword>
<evidence type="ECO:0000256" key="1">
    <source>
        <dbReference type="SAM" id="Coils"/>
    </source>
</evidence>
<feature type="coiled-coil region" evidence="1">
    <location>
        <begin position="4"/>
        <end position="59"/>
    </location>
</feature>
<reference evidence="3" key="1">
    <citation type="journal article" date="2022" name="IScience">
        <title>Evolution of zygomycete secretomes and the origins of terrestrial fungal ecologies.</title>
        <authorList>
            <person name="Chang Y."/>
            <person name="Wang Y."/>
            <person name="Mondo S."/>
            <person name="Ahrendt S."/>
            <person name="Andreopoulos W."/>
            <person name="Barry K."/>
            <person name="Beard J."/>
            <person name="Benny G.L."/>
            <person name="Blankenship S."/>
            <person name="Bonito G."/>
            <person name="Cuomo C."/>
            <person name="Desiro A."/>
            <person name="Gervers K.A."/>
            <person name="Hundley H."/>
            <person name="Kuo A."/>
            <person name="LaButti K."/>
            <person name="Lang B.F."/>
            <person name="Lipzen A."/>
            <person name="O'Donnell K."/>
            <person name="Pangilinan J."/>
            <person name="Reynolds N."/>
            <person name="Sandor L."/>
            <person name="Smith M.E."/>
            <person name="Tsang A."/>
            <person name="Grigoriev I.V."/>
            <person name="Stajich J.E."/>
            <person name="Spatafora J.W."/>
        </authorList>
    </citation>
    <scope>NUCLEOTIDE SEQUENCE</scope>
    <source>
        <strain evidence="3">RSA 2281</strain>
    </source>
</reference>
<feature type="compositionally biased region" description="Basic and acidic residues" evidence="2">
    <location>
        <begin position="164"/>
        <end position="178"/>
    </location>
</feature>
<evidence type="ECO:0000256" key="2">
    <source>
        <dbReference type="SAM" id="MobiDB-lite"/>
    </source>
</evidence>
<dbReference type="Proteomes" id="UP001209540">
    <property type="component" value="Unassembled WGS sequence"/>
</dbReference>